<reference evidence="2 3" key="1">
    <citation type="submission" date="2023-04" db="EMBL/GenBank/DDBJ databases">
        <title>Draft genome sequence of acteroides sedimenti strain YN3PY1.</title>
        <authorList>
            <person name="Yoshida N."/>
        </authorList>
    </citation>
    <scope>NUCLEOTIDE SEQUENCE [LARGE SCALE GENOMIC DNA]</scope>
    <source>
        <strain evidence="2 3">YN3PY1</strain>
    </source>
</reference>
<gene>
    <name evidence="2" type="ORF">BSYN_01910</name>
</gene>
<feature type="chain" id="PRO_5045980037" description="Capsule assembly Wzi family protein" evidence="1">
    <location>
        <begin position="21"/>
        <end position="499"/>
    </location>
</feature>
<accession>A0ABN6Z002</accession>
<dbReference type="RefSeq" id="WP_353332414.1">
    <property type="nucleotide sequence ID" value="NZ_AP028055.1"/>
</dbReference>
<dbReference type="EMBL" id="AP028055">
    <property type="protein sequence ID" value="BEG97926.1"/>
    <property type="molecule type" value="Genomic_DNA"/>
</dbReference>
<dbReference type="InterPro" id="IPR026950">
    <property type="entry name" value="Caps_assemb_Wzi"/>
</dbReference>
<dbReference type="Proteomes" id="UP001496674">
    <property type="component" value="Chromosome"/>
</dbReference>
<dbReference type="InterPro" id="IPR038636">
    <property type="entry name" value="Wzi_sf"/>
</dbReference>
<proteinExistence type="predicted"/>
<keyword evidence="3" id="KW-1185">Reference proteome</keyword>
<organism evidence="2 3">
    <name type="scientific">Bacteroides sedimenti</name>
    <dbReference type="NCBI Taxonomy" id="2136147"/>
    <lineage>
        <taxon>Bacteria</taxon>
        <taxon>Pseudomonadati</taxon>
        <taxon>Bacteroidota</taxon>
        <taxon>Bacteroidia</taxon>
        <taxon>Bacteroidales</taxon>
        <taxon>Bacteroidaceae</taxon>
        <taxon>Bacteroides</taxon>
    </lineage>
</organism>
<dbReference type="Gene3D" id="2.40.160.130">
    <property type="entry name" value="Capsule assembly protein Wzi"/>
    <property type="match status" value="1"/>
</dbReference>
<evidence type="ECO:0000313" key="3">
    <source>
        <dbReference type="Proteomes" id="UP001496674"/>
    </source>
</evidence>
<name>A0ABN6Z002_9BACE</name>
<feature type="signal peptide" evidence="1">
    <location>
        <begin position="1"/>
        <end position="20"/>
    </location>
</feature>
<evidence type="ECO:0000256" key="1">
    <source>
        <dbReference type="SAM" id="SignalP"/>
    </source>
</evidence>
<keyword evidence="1" id="KW-0732">Signal</keyword>
<evidence type="ECO:0008006" key="4">
    <source>
        <dbReference type="Google" id="ProtNLM"/>
    </source>
</evidence>
<evidence type="ECO:0000313" key="2">
    <source>
        <dbReference type="EMBL" id="BEG97926.1"/>
    </source>
</evidence>
<protein>
    <recommendedName>
        <fullName evidence="4">Capsule assembly Wzi family protein</fullName>
    </recommendedName>
</protein>
<sequence>MNKMWFANLFASVLVMSAGAQNVPELYPSEQNADMLHPSLTWLVETGMTLSKGEHSPLWLNANMQGLSSINRNSGYLAAGVFYASDKKNKFSYGFGLELAGARNFTSDFIVQQAYLDMKYRSIGLSIGSKERYSEQVNRELSSGGLALSGNARPIPQVRVEVPDYTAIPFTNSWLLFRGHVAYGRFTDDSWQKEFAGPSGNRTSGTLYHSKALYLKVGKKERFPVTFEAGIQMECQFGGTRYYSDGTTFKMPARIKDFLRTFVPSSGDGSTPESDQANIEGNHLGSYHFSLNYQLKKWNLHAYYEHYFEDHSMLGISYPWKDGLFGLELTPPANRVISGILYEYIGSKDQSGAVFWNHNNVINEQISARDDYYNNGFYNAWQHWGMALGNPLFISPIYNSNGEITFRSNRIKAHHLGISGKPFAGIKYKVLLSRSVSWGNYSRPFKEVVKNTSGMLQVSYEPGRLPGWSFTVAGAMDRGGMLGDNSGGMVVVRKTGKLW</sequence>
<dbReference type="Pfam" id="PF14052">
    <property type="entry name" value="Caps_assemb_Wzi"/>
    <property type="match status" value="1"/>
</dbReference>